<keyword evidence="4" id="KW-1185">Reference proteome</keyword>
<dbReference type="InterPro" id="IPR011051">
    <property type="entry name" value="RmlC_Cupin_sf"/>
</dbReference>
<dbReference type="GO" id="GO:0003700">
    <property type="term" value="F:DNA-binding transcription factor activity"/>
    <property type="evidence" value="ECO:0007669"/>
    <property type="project" value="TreeGrafter"/>
</dbReference>
<dbReference type="PANTHER" id="PTHR46797">
    <property type="entry name" value="HTH-TYPE TRANSCRIPTIONAL REGULATOR"/>
    <property type="match status" value="1"/>
</dbReference>
<dbReference type="Pfam" id="PF13560">
    <property type="entry name" value="HTH_31"/>
    <property type="match status" value="1"/>
</dbReference>
<dbReference type="InterPro" id="IPR050807">
    <property type="entry name" value="TransReg_Diox_bact_type"/>
</dbReference>
<gene>
    <name evidence="3" type="ORF">FK268_22730</name>
</gene>
<name>A0A5C5RID6_9ACTN</name>
<feature type="domain" description="HTH cro/C1-type" evidence="2">
    <location>
        <begin position="23"/>
        <end position="77"/>
    </location>
</feature>
<evidence type="ECO:0000313" key="3">
    <source>
        <dbReference type="EMBL" id="TWS21875.1"/>
    </source>
</evidence>
<keyword evidence="1" id="KW-0238">DNA-binding</keyword>
<proteinExistence type="predicted"/>
<protein>
    <submittedName>
        <fullName evidence="3">Helix-turn-helix domain-containing protein</fullName>
    </submittedName>
</protein>
<dbReference type="SUPFAM" id="SSF47413">
    <property type="entry name" value="lambda repressor-like DNA-binding domains"/>
    <property type="match status" value="1"/>
</dbReference>
<dbReference type="Gene3D" id="1.10.260.40">
    <property type="entry name" value="lambda repressor-like DNA-binding domains"/>
    <property type="match status" value="1"/>
</dbReference>
<dbReference type="PANTHER" id="PTHR46797:SF1">
    <property type="entry name" value="METHYLPHOSPHONATE SYNTHASE"/>
    <property type="match status" value="1"/>
</dbReference>
<dbReference type="CDD" id="cd02209">
    <property type="entry name" value="cupin_XRE_C"/>
    <property type="match status" value="1"/>
</dbReference>
<sequence length="208" mass="21612">MLDVIVPGADAVLPVPDQVGAALKAARRARRLTLADVAEHVGVTKGYLSKVERGLAAPSMAVLVRTCEVLDVPVGSLFDGGAAGSVVRADAYPPVRFGGDGLAEFLLTPSGEQRVQVLLSEIEPGGGSGDEAYALPAEVSFVLVQRGLLRLAFPPEPEVELAVGDAMTFDPGRPHTFAAGVDGARVLWVMAPALPARSKREGSPVTPR</sequence>
<evidence type="ECO:0000259" key="2">
    <source>
        <dbReference type="PROSITE" id="PS50943"/>
    </source>
</evidence>
<accession>A0A5C5RID6</accession>
<evidence type="ECO:0000313" key="4">
    <source>
        <dbReference type="Proteomes" id="UP000319792"/>
    </source>
</evidence>
<organism evidence="3 4">
    <name type="scientific">Tsukamurella sputi</name>
    <dbReference type="NCBI Taxonomy" id="2591848"/>
    <lineage>
        <taxon>Bacteria</taxon>
        <taxon>Bacillati</taxon>
        <taxon>Actinomycetota</taxon>
        <taxon>Actinomycetes</taxon>
        <taxon>Mycobacteriales</taxon>
        <taxon>Tsukamurellaceae</taxon>
        <taxon>Tsukamurella</taxon>
    </lineage>
</organism>
<dbReference type="GO" id="GO:0005829">
    <property type="term" value="C:cytosol"/>
    <property type="evidence" value="ECO:0007669"/>
    <property type="project" value="TreeGrafter"/>
</dbReference>
<dbReference type="Proteomes" id="UP000319792">
    <property type="component" value="Unassembled WGS sequence"/>
</dbReference>
<dbReference type="Gene3D" id="2.60.120.10">
    <property type="entry name" value="Jelly Rolls"/>
    <property type="match status" value="1"/>
</dbReference>
<dbReference type="SMART" id="SM00530">
    <property type="entry name" value="HTH_XRE"/>
    <property type="match status" value="1"/>
</dbReference>
<comment type="caution">
    <text evidence="3">The sequence shown here is derived from an EMBL/GenBank/DDBJ whole genome shotgun (WGS) entry which is preliminary data.</text>
</comment>
<reference evidence="3 4" key="2">
    <citation type="submission" date="2019-08" db="EMBL/GenBank/DDBJ databases">
        <title>Tsukamurella conjunctivitidis sp. nov., Tsukamurella assacharolytica sp. nov. and Tsukamurella sputae sp. nov. isolated from patients with conjunctivitis, bacteraemia (lymphoma) and respiratory infection (sputum) in Hong Kong.</title>
        <authorList>
            <person name="Fok K.M.N."/>
            <person name="Fong J.Y.H."/>
        </authorList>
    </citation>
    <scope>NUCLEOTIDE SEQUENCE [LARGE SCALE GENOMIC DNA]</scope>
    <source>
        <strain evidence="3 4">HKU70</strain>
    </source>
</reference>
<dbReference type="AlphaFoldDB" id="A0A5C5RID6"/>
<dbReference type="CDD" id="cd00093">
    <property type="entry name" value="HTH_XRE"/>
    <property type="match status" value="1"/>
</dbReference>
<dbReference type="InterPro" id="IPR001387">
    <property type="entry name" value="Cro/C1-type_HTH"/>
</dbReference>
<dbReference type="GO" id="GO:0003677">
    <property type="term" value="F:DNA binding"/>
    <property type="evidence" value="ECO:0007669"/>
    <property type="project" value="UniProtKB-KW"/>
</dbReference>
<reference evidence="3 4" key="1">
    <citation type="submission" date="2019-06" db="EMBL/GenBank/DDBJ databases">
        <authorList>
            <person name="Teng J.L.L."/>
            <person name="Lee H.H."/>
            <person name="Lau S.K.P."/>
            <person name="Woo P.C.Y."/>
        </authorList>
    </citation>
    <scope>NUCLEOTIDE SEQUENCE [LARGE SCALE GENOMIC DNA]</scope>
    <source>
        <strain evidence="3 4">HKU70</strain>
    </source>
</reference>
<dbReference type="InterPro" id="IPR010982">
    <property type="entry name" value="Lambda_DNA-bd_dom_sf"/>
</dbReference>
<dbReference type="PROSITE" id="PS50943">
    <property type="entry name" value="HTH_CROC1"/>
    <property type="match status" value="1"/>
</dbReference>
<dbReference type="OrthoDB" id="9814751at2"/>
<evidence type="ECO:0000256" key="1">
    <source>
        <dbReference type="ARBA" id="ARBA00023125"/>
    </source>
</evidence>
<dbReference type="EMBL" id="VIGV01000015">
    <property type="protein sequence ID" value="TWS21875.1"/>
    <property type="molecule type" value="Genomic_DNA"/>
</dbReference>
<dbReference type="SUPFAM" id="SSF51182">
    <property type="entry name" value="RmlC-like cupins"/>
    <property type="match status" value="1"/>
</dbReference>
<dbReference type="InterPro" id="IPR014710">
    <property type="entry name" value="RmlC-like_jellyroll"/>
</dbReference>